<reference evidence="1 2" key="1">
    <citation type="submission" date="2011-02" db="EMBL/GenBank/DDBJ databases">
        <authorList>
            <person name="Muzny D."/>
            <person name="Qin X."/>
            <person name="Deng J."/>
            <person name="Jiang H."/>
            <person name="Liu Y."/>
            <person name="Qu J."/>
            <person name="Song X.-Z."/>
            <person name="Zhang L."/>
            <person name="Thornton R."/>
            <person name="Coyle M."/>
            <person name="Francisco L."/>
            <person name="Jackson L."/>
            <person name="Javaid M."/>
            <person name="Korchina V."/>
            <person name="Kovar C."/>
            <person name="Mata R."/>
            <person name="Mathew T."/>
            <person name="Ngo R."/>
            <person name="Nguyen L."/>
            <person name="Nguyen N."/>
            <person name="Okwuonu G."/>
            <person name="Ongeri F."/>
            <person name="Pham C."/>
            <person name="Simmons D."/>
            <person name="Wilczek-Boney K."/>
            <person name="Hale W."/>
            <person name="Jakkamsetti A."/>
            <person name="Pham P."/>
            <person name="Ruth R."/>
            <person name="San Lucas F."/>
            <person name="Warren J."/>
            <person name="Zhang J."/>
            <person name="Zhao Z."/>
            <person name="Zhou C."/>
            <person name="Zhu D."/>
            <person name="Lee S."/>
            <person name="Bess C."/>
            <person name="Blankenburg K."/>
            <person name="Forbes L."/>
            <person name="Fu Q."/>
            <person name="Gubbala S."/>
            <person name="Hirani K."/>
            <person name="Jayaseelan J.C."/>
            <person name="Lara F."/>
            <person name="Munidasa M."/>
            <person name="Palculict T."/>
            <person name="Patil S."/>
            <person name="Pu L.-L."/>
            <person name="Saada N."/>
            <person name="Tang L."/>
            <person name="Weissenberger G."/>
            <person name="Zhu Y."/>
            <person name="Hemphill L."/>
            <person name="Shang Y."/>
            <person name="Youmans B."/>
            <person name="Ayvaz T."/>
            <person name="Ross M."/>
            <person name="Santibanez J."/>
            <person name="Aqrawi P."/>
            <person name="Gross S."/>
            <person name="Joshi V."/>
            <person name="Fowler G."/>
            <person name="Nazareth L."/>
            <person name="Reid J."/>
            <person name="Worley K."/>
            <person name="Petrosino J."/>
            <person name="Highlander S."/>
            <person name="Gibbs R."/>
        </authorList>
    </citation>
    <scope>NUCLEOTIDE SEQUENCE [LARGE SCALE GENOMIC DNA]</scope>
    <source>
        <strain evidence="1 2">DSM 19965</strain>
    </source>
</reference>
<organism evidence="1 2">
    <name type="scientific">Dialister micraerophilus DSM 19965</name>
    <dbReference type="NCBI Taxonomy" id="888062"/>
    <lineage>
        <taxon>Bacteria</taxon>
        <taxon>Bacillati</taxon>
        <taxon>Bacillota</taxon>
        <taxon>Negativicutes</taxon>
        <taxon>Veillonellales</taxon>
        <taxon>Veillonellaceae</taxon>
        <taxon>Dialister</taxon>
    </lineage>
</organism>
<dbReference type="EMBL" id="AFBB01000012">
    <property type="protein sequence ID" value="EGF14230.1"/>
    <property type="molecule type" value="Genomic_DNA"/>
</dbReference>
<name>F2BWW3_9FIRM</name>
<evidence type="ECO:0000313" key="1">
    <source>
        <dbReference type="EMBL" id="EGF14230.1"/>
    </source>
</evidence>
<dbReference type="HOGENOM" id="CLU_3250601_0_0_9"/>
<sequence length="42" mass="4983">MKNATTVVIYKYRLFSICLNENNENKNGSLYFPMCNFLKTKM</sequence>
<accession>F2BWW3</accession>
<comment type="caution">
    <text evidence="1">The sequence shown here is derived from an EMBL/GenBank/DDBJ whole genome shotgun (WGS) entry which is preliminary data.</text>
</comment>
<evidence type="ECO:0000313" key="2">
    <source>
        <dbReference type="Proteomes" id="UP000003503"/>
    </source>
</evidence>
<keyword evidence="2" id="KW-1185">Reference proteome</keyword>
<gene>
    <name evidence="1" type="ORF">HMPREF9083_0681</name>
</gene>
<dbReference type="AlphaFoldDB" id="F2BWW3"/>
<proteinExistence type="predicted"/>
<dbReference type="Proteomes" id="UP000003503">
    <property type="component" value="Unassembled WGS sequence"/>
</dbReference>
<protein>
    <submittedName>
        <fullName evidence="1">Uncharacterized protein</fullName>
    </submittedName>
</protein>